<accession>A0A838ZS40</accession>
<feature type="transmembrane region" description="Helical" evidence="1">
    <location>
        <begin position="7"/>
        <end position="27"/>
    </location>
</feature>
<protein>
    <recommendedName>
        <fullName evidence="4">DUF3592 domain-containing protein</fullName>
    </recommendedName>
</protein>
<sequence>MKINKHIKLFFLGFLGFVVLCFVIYFSQQKKYESLIKEGKYTIGVGEKIKKNRTGWTFIYTYKVNNEIYEGRNSATGIREEFAVGGIYFVVFDPNKPKKNFLIKYPTVPAEINLDSIPVEGWSELPVPVPKDSIRNFLD</sequence>
<keyword evidence="1" id="KW-0472">Membrane</keyword>
<proteinExistence type="predicted"/>
<evidence type="ECO:0000313" key="2">
    <source>
        <dbReference type="EMBL" id="MBA5629643.1"/>
    </source>
</evidence>
<dbReference type="AlphaFoldDB" id="A0A838ZS40"/>
<dbReference type="EMBL" id="JACDZE010000001">
    <property type="protein sequence ID" value="MBA5629643.1"/>
    <property type="molecule type" value="Genomic_DNA"/>
</dbReference>
<reference evidence="2 3" key="1">
    <citation type="submission" date="2020-07" db="EMBL/GenBank/DDBJ databases">
        <title>Moheibacter lacus sp. nov., a member of the family Flavobacteriaceae isolated from freshwater lake sediment.</title>
        <authorList>
            <person name="Liu Y."/>
        </authorList>
    </citation>
    <scope>NUCLEOTIDE SEQUENCE [LARGE SCALE GENOMIC DNA]</scope>
    <source>
        <strain evidence="2 3">BDHS18</strain>
    </source>
</reference>
<gene>
    <name evidence="2" type="ORF">HU137_07655</name>
</gene>
<organism evidence="2 3">
    <name type="scientific">Moheibacter lacus</name>
    <dbReference type="NCBI Taxonomy" id="2745851"/>
    <lineage>
        <taxon>Bacteria</taxon>
        <taxon>Pseudomonadati</taxon>
        <taxon>Bacteroidota</taxon>
        <taxon>Flavobacteriia</taxon>
        <taxon>Flavobacteriales</taxon>
        <taxon>Weeksellaceae</taxon>
        <taxon>Moheibacter</taxon>
    </lineage>
</organism>
<dbReference type="RefSeq" id="WP_182043190.1">
    <property type="nucleotide sequence ID" value="NZ_JACDZE010000001.1"/>
</dbReference>
<evidence type="ECO:0000313" key="3">
    <source>
        <dbReference type="Proteomes" id="UP000552241"/>
    </source>
</evidence>
<evidence type="ECO:0000256" key="1">
    <source>
        <dbReference type="SAM" id="Phobius"/>
    </source>
</evidence>
<keyword evidence="1" id="KW-1133">Transmembrane helix</keyword>
<keyword evidence="1" id="KW-0812">Transmembrane</keyword>
<name>A0A838ZS40_9FLAO</name>
<keyword evidence="3" id="KW-1185">Reference proteome</keyword>
<evidence type="ECO:0008006" key="4">
    <source>
        <dbReference type="Google" id="ProtNLM"/>
    </source>
</evidence>
<dbReference type="Proteomes" id="UP000552241">
    <property type="component" value="Unassembled WGS sequence"/>
</dbReference>
<comment type="caution">
    <text evidence="2">The sequence shown here is derived from an EMBL/GenBank/DDBJ whole genome shotgun (WGS) entry which is preliminary data.</text>
</comment>